<dbReference type="GO" id="GO:0005743">
    <property type="term" value="C:mitochondrial inner membrane"/>
    <property type="evidence" value="ECO:0007669"/>
    <property type="project" value="UniProtKB-SubCell"/>
</dbReference>
<comment type="similarity">
    <text evidence="2 11">Belongs to the ATPase e subunit family.</text>
</comment>
<evidence type="ECO:0000256" key="7">
    <source>
        <dbReference type="ARBA" id="ARBA00023065"/>
    </source>
</evidence>
<name>A0AAN6UP89_9PEZI</name>
<sequence length="92" mass="9975">MSSKSGVNVLRYSALGLGIFYGVYHQRSISAAQKAAHAQEEYKHKEELINKAKAAYAKQKAPAASSTAVSLEDIASPNFDLEAYLQALMQKA</sequence>
<evidence type="ECO:0000256" key="3">
    <source>
        <dbReference type="ARBA" id="ARBA00022448"/>
    </source>
</evidence>
<evidence type="ECO:0000256" key="8">
    <source>
        <dbReference type="ARBA" id="ARBA00023128"/>
    </source>
</evidence>
<keyword evidence="10 11" id="KW-0066">ATP synthesis</keyword>
<proteinExistence type="inferred from homology"/>
<evidence type="ECO:0000256" key="10">
    <source>
        <dbReference type="ARBA" id="ARBA00023310"/>
    </source>
</evidence>
<evidence type="ECO:0000256" key="2">
    <source>
        <dbReference type="ARBA" id="ARBA00007333"/>
    </source>
</evidence>
<evidence type="ECO:0000256" key="11">
    <source>
        <dbReference type="RuleBase" id="RU367005"/>
    </source>
</evidence>
<dbReference type="AlphaFoldDB" id="A0AAN6UP89"/>
<keyword evidence="6 11" id="KW-0999">Mitochondrion inner membrane</keyword>
<reference evidence="12" key="2">
    <citation type="submission" date="2023-05" db="EMBL/GenBank/DDBJ databases">
        <authorList>
            <consortium name="Lawrence Berkeley National Laboratory"/>
            <person name="Steindorff A."/>
            <person name="Hensen N."/>
            <person name="Bonometti L."/>
            <person name="Westerberg I."/>
            <person name="Brannstrom I.O."/>
            <person name="Guillou S."/>
            <person name="Cros-Aarteil S."/>
            <person name="Calhoun S."/>
            <person name="Haridas S."/>
            <person name="Kuo A."/>
            <person name="Mondo S."/>
            <person name="Pangilinan J."/>
            <person name="Riley R."/>
            <person name="Labutti K."/>
            <person name="Andreopoulos B."/>
            <person name="Lipzen A."/>
            <person name="Chen C."/>
            <person name="Yanf M."/>
            <person name="Daum C."/>
            <person name="Ng V."/>
            <person name="Clum A."/>
            <person name="Ohm R."/>
            <person name="Martin F."/>
            <person name="Silar P."/>
            <person name="Natvig D."/>
            <person name="Lalanne C."/>
            <person name="Gautier V."/>
            <person name="Ament-Velasquez S.L."/>
            <person name="Kruys A."/>
            <person name="Hutchinson M.I."/>
            <person name="Powell A.J."/>
            <person name="Barry K."/>
            <person name="Miller A.N."/>
            <person name="Grigoriev I.V."/>
            <person name="Debuchy R."/>
            <person name="Gladieux P."/>
            <person name="Thoren M.H."/>
            <person name="Johannesson H."/>
        </authorList>
    </citation>
    <scope>NUCLEOTIDE SEQUENCE</scope>
    <source>
        <strain evidence="12">CBS 123565</strain>
    </source>
</reference>
<keyword evidence="8 11" id="KW-0496">Mitochondrion</keyword>
<dbReference type="EMBL" id="MU853403">
    <property type="protein sequence ID" value="KAK4136697.1"/>
    <property type="molecule type" value="Genomic_DNA"/>
</dbReference>
<keyword evidence="3 11" id="KW-0813">Transport</keyword>
<dbReference type="Proteomes" id="UP001304895">
    <property type="component" value="Unassembled WGS sequence"/>
</dbReference>
<evidence type="ECO:0000256" key="5">
    <source>
        <dbReference type="ARBA" id="ARBA00022781"/>
    </source>
</evidence>
<comment type="function">
    <text evidence="11">Subunit e, of the mitochondrial membrane ATP synthase complex (F(1)F(0) ATP synthase or Complex V) that produces ATP from ADP in the presence of a proton gradient across the membrane which is generated by electron transport complexes of the respiratory chain. ATP synthase complex consist of a soluble F(1) head domain - the catalytic core - and a membrane F(1) domain - the membrane proton channel. These two domains are linked by a central stalk rotating inside the F(1) region and a stationary peripheral stalk. During catalysis, ATP synthesis in the catalytic domain of F(1) is coupled via a rotary mechanism of the central stalk subunits to proton translocation. In vivo, can only synthesize ATP although its ATP hydrolase activity can be activated artificially in vitro. Part of the complex F(0) domain.</text>
</comment>
<reference evidence="12" key="1">
    <citation type="journal article" date="2023" name="Mol. Phylogenet. Evol.">
        <title>Genome-scale phylogeny and comparative genomics of the fungal order Sordariales.</title>
        <authorList>
            <person name="Hensen N."/>
            <person name="Bonometti L."/>
            <person name="Westerberg I."/>
            <person name="Brannstrom I.O."/>
            <person name="Guillou S."/>
            <person name="Cros-Aarteil S."/>
            <person name="Calhoun S."/>
            <person name="Haridas S."/>
            <person name="Kuo A."/>
            <person name="Mondo S."/>
            <person name="Pangilinan J."/>
            <person name="Riley R."/>
            <person name="LaButti K."/>
            <person name="Andreopoulos B."/>
            <person name="Lipzen A."/>
            <person name="Chen C."/>
            <person name="Yan M."/>
            <person name="Daum C."/>
            <person name="Ng V."/>
            <person name="Clum A."/>
            <person name="Steindorff A."/>
            <person name="Ohm R.A."/>
            <person name="Martin F."/>
            <person name="Silar P."/>
            <person name="Natvig D.O."/>
            <person name="Lalanne C."/>
            <person name="Gautier V."/>
            <person name="Ament-Velasquez S.L."/>
            <person name="Kruys A."/>
            <person name="Hutchinson M.I."/>
            <person name="Powell A.J."/>
            <person name="Barry K."/>
            <person name="Miller A.N."/>
            <person name="Grigoriev I.V."/>
            <person name="Debuchy R."/>
            <person name="Gladieux P."/>
            <person name="Hiltunen Thoren M."/>
            <person name="Johannesson H."/>
        </authorList>
    </citation>
    <scope>NUCLEOTIDE SEQUENCE</scope>
    <source>
        <strain evidence="12">CBS 123565</strain>
    </source>
</reference>
<evidence type="ECO:0000313" key="13">
    <source>
        <dbReference type="Proteomes" id="UP001304895"/>
    </source>
</evidence>
<evidence type="ECO:0000313" key="12">
    <source>
        <dbReference type="EMBL" id="KAK4136697.1"/>
    </source>
</evidence>
<evidence type="ECO:0000256" key="6">
    <source>
        <dbReference type="ARBA" id="ARBA00022792"/>
    </source>
</evidence>
<evidence type="ECO:0000256" key="4">
    <source>
        <dbReference type="ARBA" id="ARBA00022547"/>
    </source>
</evidence>
<keyword evidence="7 11" id="KW-0406">Ion transport</keyword>
<accession>A0AAN6UP89</accession>
<protein>
    <recommendedName>
        <fullName evidence="11">ATP synthase F(0) complex subunit e, mitochondrial</fullName>
    </recommendedName>
</protein>
<keyword evidence="13" id="KW-1185">Reference proteome</keyword>
<comment type="caution">
    <text evidence="12">The sequence shown here is derived from an EMBL/GenBank/DDBJ whole genome shotgun (WGS) entry which is preliminary data.</text>
</comment>
<dbReference type="GO" id="GO:0015986">
    <property type="term" value="P:proton motive force-driven ATP synthesis"/>
    <property type="evidence" value="ECO:0007669"/>
    <property type="project" value="InterPro"/>
</dbReference>
<evidence type="ECO:0000256" key="9">
    <source>
        <dbReference type="ARBA" id="ARBA00023136"/>
    </source>
</evidence>
<evidence type="ECO:0000256" key="1">
    <source>
        <dbReference type="ARBA" id="ARBA00004273"/>
    </source>
</evidence>
<dbReference type="InterPro" id="IPR008386">
    <property type="entry name" value="ATP_synth_F0_esu_mt"/>
</dbReference>
<organism evidence="12 13">
    <name type="scientific">Trichocladium antarcticum</name>
    <dbReference type="NCBI Taxonomy" id="1450529"/>
    <lineage>
        <taxon>Eukaryota</taxon>
        <taxon>Fungi</taxon>
        <taxon>Dikarya</taxon>
        <taxon>Ascomycota</taxon>
        <taxon>Pezizomycotina</taxon>
        <taxon>Sordariomycetes</taxon>
        <taxon>Sordariomycetidae</taxon>
        <taxon>Sordariales</taxon>
        <taxon>Chaetomiaceae</taxon>
        <taxon>Trichocladium</taxon>
    </lineage>
</organism>
<gene>
    <name evidence="12" type="ORF">BT67DRAFT_439696</name>
</gene>
<comment type="subcellular location">
    <subcellularLocation>
        <location evidence="1 11">Mitochondrion inner membrane</location>
    </subcellularLocation>
</comment>
<comment type="subunit">
    <text evidence="11">F-type ATPases have 2 components, CF(1) - the catalytic core - and CF(0) - the membrane proton channel. CF(1) and CF(0) have multiple subunits.</text>
</comment>
<dbReference type="GO" id="GO:0015078">
    <property type="term" value="F:proton transmembrane transporter activity"/>
    <property type="evidence" value="ECO:0007669"/>
    <property type="project" value="InterPro"/>
</dbReference>
<dbReference type="Pfam" id="PF05680">
    <property type="entry name" value="ATP-synt_E"/>
    <property type="match status" value="1"/>
</dbReference>
<keyword evidence="5 11" id="KW-0375">Hydrogen ion transport</keyword>
<dbReference type="GO" id="GO:0045259">
    <property type="term" value="C:proton-transporting ATP synthase complex"/>
    <property type="evidence" value="ECO:0007669"/>
    <property type="project" value="UniProtKB-UniRule"/>
</dbReference>
<keyword evidence="9" id="KW-0472">Membrane</keyword>
<keyword evidence="4 11" id="KW-0138">CF(0)</keyword>